<accession>A0A1Y3BMB8</accession>
<dbReference type="Proteomes" id="UP000194236">
    <property type="component" value="Unassembled WGS sequence"/>
</dbReference>
<name>A0A1Y3BMB8_EURMA</name>
<evidence type="ECO:0000313" key="1">
    <source>
        <dbReference type="EMBL" id="OTF80756.1"/>
    </source>
</evidence>
<gene>
    <name evidence="1" type="ORF">BLA29_015450</name>
</gene>
<keyword evidence="2" id="KW-1185">Reference proteome</keyword>
<evidence type="ECO:0000313" key="2">
    <source>
        <dbReference type="Proteomes" id="UP000194236"/>
    </source>
</evidence>
<protein>
    <recommendedName>
        <fullName evidence="3">Innexin</fullName>
    </recommendedName>
</protein>
<reference evidence="1 2" key="1">
    <citation type="submission" date="2017-03" db="EMBL/GenBank/DDBJ databases">
        <title>Genome Survey of Euroglyphus maynei.</title>
        <authorList>
            <person name="Arlian L.G."/>
            <person name="Morgan M.S."/>
            <person name="Rider S.D."/>
        </authorList>
    </citation>
    <scope>NUCLEOTIDE SEQUENCE [LARGE SCALE GENOMIC DNA]</scope>
    <source>
        <strain evidence="1">Arlian Lab</strain>
        <tissue evidence="1">Whole body</tissue>
    </source>
</reference>
<feature type="non-terminal residue" evidence="1">
    <location>
        <position position="1"/>
    </location>
</feature>
<proteinExistence type="predicted"/>
<sequence length="62" mass="6999">VRVSRTKAHCSVVNRTDLENVLDRLSVGDWFLFDMLARNMDGSCFSKLISGYNKKSDTDSKA</sequence>
<evidence type="ECO:0008006" key="3">
    <source>
        <dbReference type="Google" id="ProtNLM"/>
    </source>
</evidence>
<comment type="caution">
    <text evidence="1">The sequence shown here is derived from an EMBL/GenBank/DDBJ whole genome shotgun (WGS) entry which is preliminary data.</text>
</comment>
<organism evidence="1 2">
    <name type="scientific">Euroglyphus maynei</name>
    <name type="common">Mayne's house dust mite</name>
    <dbReference type="NCBI Taxonomy" id="6958"/>
    <lineage>
        <taxon>Eukaryota</taxon>
        <taxon>Metazoa</taxon>
        <taxon>Ecdysozoa</taxon>
        <taxon>Arthropoda</taxon>
        <taxon>Chelicerata</taxon>
        <taxon>Arachnida</taxon>
        <taxon>Acari</taxon>
        <taxon>Acariformes</taxon>
        <taxon>Sarcoptiformes</taxon>
        <taxon>Astigmata</taxon>
        <taxon>Psoroptidia</taxon>
        <taxon>Analgoidea</taxon>
        <taxon>Pyroglyphidae</taxon>
        <taxon>Pyroglyphinae</taxon>
        <taxon>Euroglyphus</taxon>
    </lineage>
</organism>
<dbReference type="EMBL" id="MUJZ01016699">
    <property type="protein sequence ID" value="OTF80756.1"/>
    <property type="molecule type" value="Genomic_DNA"/>
</dbReference>
<dbReference type="AlphaFoldDB" id="A0A1Y3BMB8"/>